<sequence length="149" mass="16609">MVLFQGKGHNPELSEMYIARILVELYEHWANPIVLHASSITSVPFDANLMFEGQSAPKEWSLFENVVHWLEEEGFIRTERVGAHVYEFHGVTVTLKAMEAMKQVPDPLSPENTLLDGLKQAVGEGKKSAIQTIVNTSMSAIHQALSSSF</sequence>
<reference evidence="1 2" key="1">
    <citation type="submission" date="2019-03" db="EMBL/GenBank/DDBJ databases">
        <title>Freshwater and sediment microbial communities from various areas in North America, analyzing microbe dynamics in response to fracking.</title>
        <authorList>
            <person name="Lamendella R."/>
        </authorList>
    </citation>
    <scope>NUCLEOTIDE SEQUENCE [LARGE SCALE GENOMIC DNA]</scope>
    <source>
        <strain evidence="1 2">18_TX</strain>
    </source>
</reference>
<proteinExistence type="predicted"/>
<organism evidence="1 2">
    <name type="scientific">Idiomarina aquatica</name>
    <dbReference type="NCBI Taxonomy" id="1327752"/>
    <lineage>
        <taxon>Bacteria</taxon>
        <taxon>Pseudomonadati</taxon>
        <taxon>Pseudomonadota</taxon>
        <taxon>Gammaproteobacteria</taxon>
        <taxon>Alteromonadales</taxon>
        <taxon>Idiomarinaceae</taxon>
        <taxon>Idiomarina</taxon>
    </lineage>
</organism>
<dbReference type="AlphaFoldDB" id="A0A4R6NV81"/>
<dbReference type="EMBL" id="SNXI01000063">
    <property type="protein sequence ID" value="TDP25836.1"/>
    <property type="molecule type" value="Genomic_DNA"/>
</dbReference>
<dbReference type="RefSeq" id="WP_133541030.1">
    <property type="nucleotide sequence ID" value="NZ_SNXI01000063.1"/>
</dbReference>
<comment type="caution">
    <text evidence="1">The sequence shown here is derived from an EMBL/GenBank/DDBJ whole genome shotgun (WGS) entry which is preliminary data.</text>
</comment>
<protein>
    <submittedName>
        <fullName evidence="1">Uncharacterized protein</fullName>
    </submittedName>
</protein>
<dbReference type="Proteomes" id="UP000295531">
    <property type="component" value="Unassembled WGS sequence"/>
</dbReference>
<evidence type="ECO:0000313" key="2">
    <source>
        <dbReference type="Proteomes" id="UP000295531"/>
    </source>
</evidence>
<gene>
    <name evidence="1" type="ORF">DEU29_1632</name>
</gene>
<accession>A0A4R6NV81</accession>
<name>A0A4R6NV81_9GAMM</name>
<evidence type="ECO:0000313" key="1">
    <source>
        <dbReference type="EMBL" id="TDP25836.1"/>
    </source>
</evidence>
<keyword evidence="2" id="KW-1185">Reference proteome</keyword>
<dbReference type="OrthoDB" id="5924396at2"/>